<dbReference type="Gene3D" id="3.40.1080.10">
    <property type="entry name" value="Glutaconate Coenzyme A-transferase"/>
    <property type="match status" value="2"/>
</dbReference>
<dbReference type="Pfam" id="PF01144">
    <property type="entry name" value="CoA_trans"/>
    <property type="match status" value="2"/>
</dbReference>
<accession>A0A6J7UHH7</accession>
<dbReference type="InterPro" id="IPR037171">
    <property type="entry name" value="NagB/RpiA_transferase-like"/>
</dbReference>
<dbReference type="GO" id="GO:0008410">
    <property type="term" value="F:CoA-transferase activity"/>
    <property type="evidence" value="ECO:0007669"/>
    <property type="project" value="InterPro"/>
</dbReference>
<dbReference type="EMBL" id="CAFBQW010000065">
    <property type="protein sequence ID" value="CAB5065413.1"/>
    <property type="molecule type" value="Genomic_DNA"/>
</dbReference>
<gene>
    <name evidence="1" type="ORF">UFOPK4354_00739</name>
</gene>
<dbReference type="AlphaFoldDB" id="A0A6J7UHH7"/>
<dbReference type="PANTHER" id="PTHR43293">
    <property type="entry name" value="ACETATE COA-TRANSFERASE YDIF"/>
    <property type="match status" value="1"/>
</dbReference>
<dbReference type="PANTHER" id="PTHR43293:SF3">
    <property type="entry name" value="CHOLESTEROL RING-CLEAVING HYDROLASE IPDB SUBUNIT"/>
    <property type="match status" value="1"/>
</dbReference>
<proteinExistence type="predicted"/>
<reference evidence="1" key="1">
    <citation type="submission" date="2020-05" db="EMBL/GenBank/DDBJ databases">
        <authorList>
            <person name="Chiriac C."/>
            <person name="Salcher M."/>
            <person name="Ghai R."/>
            <person name="Kavagutti S V."/>
        </authorList>
    </citation>
    <scope>NUCLEOTIDE SEQUENCE</scope>
</reference>
<evidence type="ECO:0000313" key="1">
    <source>
        <dbReference type="EMBL" id="CAB5065413.1"/>
    </source>
</evidence>
<protein>
    <submittedName>
        <fullName evidence="1">Unannotated protein</fullName>
    </submittedName>
</protein>
<dbReference type="InterPro" id="IPR004165">
    <property type="entry name" value="CoA_trans_fam_I"/>
</dbReference>
<dbReference type="SUPFAM" id="SSF100950">
    <property type="entry name" value="NagB/RpiA/CoA transferase-like"/>
    <property type="match status" value="2"/>
</dbReference>
<dbReference type="SMART" id="SM00882">
    <property type="entry name" value="CoA_trans"/>
    <property type="match status" value="1"/>
</dbReference>
<sequence length="576" mass="62046">MDESLFDQSQGNRANKVCSLEEAIGHVQAGDAVHLLCSHTRWSAAARALIRKWWGQDPEWTLVMLSLSSLGTLFFRGGLVRKVVTGYSGDVFPNFSPNPRFGTAYLSGEVQVEHWSFLSFAQRMEAAARGLSAITTHSLAGSSMEANQGYATVDTPFGTVGMLQAYAPDIAFVHGAVADAAGNIAFHPPMLEGVWGALAAKRGVVATVERIVDDIRPWAHLVRIPAHQVLAVAECPLGAHPGGLYGRFTSAEPYGEDLQFWSQVREVSRQDDAAFDEWITKWVLEPADQTEYLELLGSERISRLRQRAQSDSWKADAASMPPDLESPANDWERAAIFGARTLADRLVATQADTVLAGAGVANLATWLGAEMARERGAPTVLTAELGLLGYEPTLADPFVFNHRAFPSATMLADSDWVLGAMIPGPNTSCVACLGAAQVDAAGNINSTVIPGKVFLVGSGGGNDVATTADEVVIVTTLSAKRTVSQVPYITSPGDRVTRIATELGVFRRRETAEGEAGSSRPLFELIAVASGMEATIRERLGWDLVIADECVELEPPTAQELQRLRGWDPQGFFLRP</sequence>
<name>A0A6J7UHH7_9ZZZZ</name>
<organism evidence="1">
    <name type="scientific">freshwater metagenome</name>
    <dbReference type="NCBI Taxonomy" id="449393"/>
    <lineage>
        <taxon>unclassified sequences</taxon>
        <taxon>metagenomes</taxon>
        <taxon>ecological metagenomes</taxon>
    </lineage>
</organism>